<organism evidence="2 3">
    <name type="scientific">Musa acuminata subsp. malaccensis</name>
    <name type="common">Wild banana</name>
    <name type="synonym">Musa malaccensis</name>
    <dbReference type="NCBI Taxonomy" id="214687"/>
    <lineage>
        <taxon>Eukaryota</taxon>
        <taxon>Viridiplantae</taxon>
        <taxon>Streptophyta</taxon>
        <taxon>Embryophyta</taxon>
        <taxon>Tracheophyta</taxon>
        <taxon>Spermatophyta</taxon>
        <taxon>Magnoliopsida</taxon>
        <taxon>Liliopsida</taxon>
        <taxon>Zingiberales</taxon>
        <taxon>Musaceae</taxon>
        <taxon>Musa</taxon>
    </lineage>
</organism>
<accession>A0A804K172</accession>
<evidence type="ECO:0000313" key="3">
    <source>
        <dbReference type="Proteomes" id="UP000012960"/>
    </source>
</evidence>
<dbReference type="InterPro" id="IPR057566">
    <property type="entry name" value="TPR_TTI1_N"/>
</dbReference>
<dbReference type="InParanoid" id="A0A804K172"/>
<feature type="domain" description="TTI1 N-terminal TPR" evidence="1">
    <location>
        <begin position="86"/>
        <end position="327"/>
    </location>
</feature>
<keyword evidence="3" id="KW-1185">Reference proteome</keyword>
<dbReference type="Pfam" id="PF24173">
    <property type="entry name" value="TPR_TTI1_N"/>
    <property type="match status" value="1"/>
</dbReference>
<name>A0A804K172_MUSAM</name>
<dbReference type="Gramene" id="Ma07_t29160.1">
    <property type="protein sequence ID" value="Ma07_p29160.1"/>
    <property type="gene ID" value="Ma07_g29160"/>
</dbReference>
<protein>
    <recommendedName>
        <fullName evidence="1">TTI1 N-terminal TPR domain-containing protein</fullName>
    </recommendedName>
</protein>
<dbReference type="EnsemblPlants" id="Ma07_t29160.1">
    <property type="protein sequence ID" value="Ma07_p29160.1"/>
    <property type="gene ID" value="Ma07_g29160"/>
</dbReference>
<dbReference type="PANTHER" id="PTHR18460">
    <property type="entry name" value="TEL2 INTERACTING PROTEIN 1 TTI1 FAMILY MEMBER"/>
    <property type="match status" value="1"/>
</dbReference>
<proteinExistence type="predicted"/>
<dbReference type="AlphaFoldDB" id="A0A804K172"/>
<reference evidence="2" key="1">
    <citation type="submission" date="2021-05" db="UniProtKB">
        <authorList>
            <consortium name="EnsemblPlants"/>
        </authorList>
    </citation>
    <scope>IDENTIFICATION</scope>
    <source>
        <strain evidence="2">subsp. malaccensis</strain>
    </source>
</reference>
<evidence type="ECO:0000259" key="1">
    <source>
        <dbReference type="Pfam" id="PF24173"/>
    </source>
</evidence>
<dbReference type="InterPro" id="IPR052587">
    <property type="entry name" value="TELO2-interacting_protein_1"/>
</dbReference>
<evidence type="ECO:0000313" key="2">
    <source>
        <dbReference type="EnsemblPlants" id="Ma07_p29160.1"/>
    </source>
</evidence>
<sequence length="604" mass="66978">MVVVLKKITTGAMLSHSVALEEFREGIIRCFRVMLLNLQPCSVSSCSCKQRVIMPTSKSIDGAFVHHNTLSRDCVESLECLLAFLQSQNASAAVGHWLSLLLQAAELEALRGHCGSANLRKEAFLTLRVLVAKVGTVDALAFFLLGVVSRFAKALYVSKNMISGAAGSSVAIEQPICGLTEFLIIVLDDKANLHSLEMPVNDIGSLSPMENKSTQSVLEALRSLPLNGHVQSANMIGDSFNQAINDDHKRKIVDHSNGKRNLFVHRSKEWIDETSSNVDKLMSAAFPHLCIHSAEKVRKALVDGIQGLLLNCRCTLQRSKLMLLVSILSQYSFLPLNWFGQLPQMRAVSSELEVLGRHQHPNLTIPFLKAVGEIAKASQTEASSLPDQTEIFSAHVSSKILMMQKWINENHVDSSSFSMCTKSQLSLVLLNDWHMTMKSAKLCFIEFFFQEIGSVNFDDVSLHLEYWEELLFKFNEMKRYRRIVGSLVGSCLKAASPLVSSQKESACLVSLDIDTLGHGYNPSMGHAAWFLDVSVSLAKVEEAYKHEKQTKAAIWEAVQLLSLNDLKDGMEAADDEADENRVLPAMNIIWPYLILCLKNKVSVV</sequence>
<dbReference type="PANTHER" id="PTHR18460:SF3">
    <property type="entry name" value="TELO2-INTERACTING PROTEIN 1 HOMOLOG"/>
    <property type="match status" value="1"/>
</dbReference>
<dbReference type="Proteomes" id="UP000012960">
    <property type="component" value="Unplaced"/>
</dbReference>